<dbReference type="GO" id="GO:0004674">
    <property type="term" value="F:protein serine/threonine kinase activity"/>
    <property type="evidence" value="ECO:0007669"/>
    <property type="project" value="UniProtKB-KW"/>
</dbReference>
<feature type="transmembrane region" description="Helical" evidence="5">
    <location>
        <begin position="210"/>
        <end position="233"/>
    </location>
</feature>
<comment type="similarity">
    <text evidence="2 3">Belongs to the MscS (TC 1.A.23) family.</text>
</comment>
<evidence type="ECO:0000256" key="2">
    <source>
        <dbReference type="ARBA" id="ARBA00008017"/>
    </source>
</evidence>
<dbReference type="GO" id="GO:0005789">
    <property type="term" value="C:endoplasmic reticulum membrane"/>
    <property type="evidence" value="ECO:0007669"/>
    <property type="project" value="UniProtKB-SubCell"/>
</dbReference>
<dbReference type="InterPro" id="IPR002048">
    <property type="entry name" value="EF_hand_dom"/>
</dbReference>
<keyword evidence="7" id="KW-0418">Kinase</keyword>
<dbReference type="GO" id="GO:0005509">
    <property type="term" value="F:calcium ion binding"/>
    <property type="evidence" value="ECO:0007669"/>
    <property type="project" value="InterPro"/>
</dbReference>
<dbReference type="InterPro" id="IPR006685">
    <property type="entry name" value="MscS_channel_2nd"/>
</dbReference>
<feature type="transmembrane region" description="Helical" evidence="5">
    <location>
        <begin position="445"/>
        <end position="464"/>
    </location>
</feature>
<feature type="region of interest" description="Disordered" evidence="4">
    <location>
        <begin position="686"/>
        <end position="875"/>
    </location>
</feature>
<sequence length="875" mass="96528">MAQQDNGIPLTQVKSHASSTGARRPNMTQNMDPSAPSSADEKSHLQTQSSGLRKGKGGMRRKGTGDSDDSVSLNAMGRLYNKIVNFSVITRYLVYIIPVALLLAIPLIVLPIVGKKDIPVGKSTEENNDAAPTLFNVFLWIEIAWLTLWAGKVVAWLLPHAFMFLVGVVSSGTRKYATVLHNLQIPLSLFFWALASFITFRALFAQQHSSVPWVLVMHRILGALFVSGAVYLVEKAIVQLIGISYHQRSFALRIKACKREVYLLGILYDASRTLFPMYCPEFEEEDYIISDSILAQTGKKVGAAASAPLKFVGNIGRVGDKVTAAFGNVASEITGKQVFNPNSAHSIVIEALEKTKPSEALARRIWMSFVCEGRDALYMEDFEEVLGPAYKEEADEAFIAIDGDLNGDISIDEMSRKIVEISKERKAITEGMKDIGQALRVFDKVLMFVVVLIVVFIFLAWFQSSFLTTVATAGTALLSLSFVFAVTTQEFLGSCIFLFVKHPYDVGDRVDITGPEKERLVVDKISLLYTVFTRIDKMQVVQVPNIVLNNLWIENVSRSKAMKELITINISYDTSFEDIELLRHEMEKFVRHQDNSRDFQPDVAMSVGSIGDLDKLALDVVIKHKSNWHNDIVRATRRSKFMCALVLAMKRVPIYGPGGGGDALGGPANPTYSVAVTDDWAAAARDASSKDKDAARLVPAAAAEDTAETDSVKEKRAMAELNTRDPRNAEEWGYRMADEQESPLTQVRTRTSEDRRRSHEGSQTDLMKRSSTRGGGRRKAGEALPPMNLGESSSAQPLTPRLETFDEEAQNDPNPYGGALGGYYSNQSGASQAGYTPYRTRSNTLSPSRSNNQPHPLQSQPYSRGQGPPPSGAQR</sequence>
<keyword evidence="5" id="KW-1133">Transmembrane helix</keyword>
<feature type="region of interest" description="Disordered" evidence="4">
    <location>
        <begin position="1"/>
        <end position="68"/>
    </location>
</feature>
<keyword evidence="3 5" id="KW-0472">Membrane</keyword>
<dbReference type="OrthoDB" id="544685at2759"/>
<gene>
    <name evidence="7" type="ORF">B0T11DRAFT_333846</name>
</gene>
<feature type="compositionally biased region" description="Basic residues" evidence="4">
    <location>
        <begin position="53"/>
        <end position="62"/>
    </location>
</feature>
<comment type="subcellular location">
    <subcellularLocation>
        <location evidence="1">Endomembrane system</location>
        <topology evidence="1">Multi-pass membrane protein</topology>
    </subcellularLocation>
    <subcellularLocation>
        <location evidence="3">Endoplasmic reticulum membrane</location>
    </subcellularLocation>
</comment>
<proteinExistence type="inferred from homology"/>
<evidence type="ECO:0000256" key="4">
    <source>
        <dbReference type="SAM" id="MobiDB-lite"/>
    </source>
</evidence>
<evidence type="ECO:0000256" key="1">
    <source>
        <dbReference type="ARBA" id="ARBA00004127"/>
    </source>
</evidence>
<comment type="caution">
    <text evidence="7">The sequence shown here is derived from an EMBL/GenBank/DDBJ whole genome shotgun (WGS) entry which is preliminary data.</text>
</comment>
<feature type="transmembrane region" description="Helical" evidence="5">
    <location>
        <begin position="185"/>
        <end position="204"/>
    </location>
</feature>
<dbReference type="InterPro" id="IPR058650">
    <property type="entry name" value="Msy1/2-like"/>
</dbReference>
<evidence type="ECO:0000256" key="3">
    <source>
        <dbReference type="PIRNR" id="PIRNR017209"/>
    </source>
</evidence>
<feature type="compositionally biased region" description="Basic and acidic residues" evidence="4">
    <location>
        <begin position="750"/>
        <end position="768"/>
    </location>
</feature>
<name>A0A8K0WZC5_9PEZI</name>
<dbReference type="PIRSF" id="PIRSF017209">
    <property type="entry name" value="Memb_At2g17000_prd"/>
    <property type="match status" value="1"/>
</dbReference>
<feature type="transmembrane region" description="Helical" evidence="5">
    <location>
        <begin position="476"/>
        <end position="500"/>
    </location>
</feature>
<feature type="transmembrane region" description="Helical" evidence="5">
    <location>
        <begin position="92"/>
        <end position="113"/>
    </location>
</feature>
<evidence type="ECO:0000313" key="8">
    <source>
        <dbReference type="Proteomes" id="UP000813385"/>
    </source>
</evidence>
<dbReference type="PANTHER" id="PTHR31323:SF14">
    <property type="entry name" value="MECHANOSENSITIVE ION CHANNEL PROTEIN MSY2"/>
    <property type="match status" value="1"/>
</dbReference>
<protein>
    <recommendedName>
        <fullName evidence="3">Mechanosensitive ion channel protein</fullName>
    </recommendedName>
</protein>
<keyword evidence="3" id="KW-0256">Endoplasmic reticulum</keyword>
<evidence type="ECO:0000313" key="7">
    <source>
        <dbReference type="EMBL" id="KAH7347777.1"/>
    </source>
</evidence>
<keyword evidence="5" id="KW-0812">Transmembrane</keyword>
<dbReference type="Pfam" id="PF25886">
    <property type="entry name" value="Msy1"/>
    <property type="match status" value="1"/>
</dbReference>
<dbReference type="SUPFAM" id="SSF50182">
    <property type="entry name" value="Sm-like ribonucleoproteins"/>
    <property type="match status" value="1"/>
</dbReference>
<dbReference type="Proteomes" id="UP000813385">
    <property type="component" value="Unassembled WGS sequence"/>
</dbReference>
<reference evidence="7" key="1">
    <citation type="journal article" date="2021" name="Nat. Commun.">
        <title>Genetic determinants of endophytism in the Arabidopsis root mycobiome.</title>
        <authorList>
            <person name="Mesny F."/>
            <person name="Miyauchi S."/>
            <person name="Thiergart T."/>
            <person name="Pickel B."/>
            <person name="Atanasova L."/>
            <person name="Karlsson M."/>
            <person name="Huettel B."/>
            <person name="Barry K.W."/>
            <person name="Haridas S."/>
            <person name="Chen C."/>
            <person name="Bauer D."/>
            <person name="Andreopoulos W."/>
            <person name="Pangilinan J."/>
            <person name="LaButti K."/>
            <person name="Riley R."/>
            <person name="Lipzen A."/>
            <person name="Clum A."/>
            <person name="Drula E."/>
            <person name="Henrissat B."/>
            <person name="Kohler A."/>
            <person name="Grigoriev I.V."/>
            <person name="Martin F.M."/>
            <person name="Hacquard S."/>
        </authorList>
    </citation>
    <scope>NUCLEOTIDE SEQUENCE</scope>
    <source>
        <strain evidence="7">MPI-CAGE-AT-0016</strain>
    </source>
</reference>
<dbReference type="PROSITE" id="PS50222">
    <property type="entry name" value="EF_HAND_2"/>
    <property type="match status" value="1"/>
</dbReference>
<accession>A0A8K0WZC5</accession>
<keyword evidence="8" id="KW-1185">Reference proteome</keyword>
<feature type="compositionally biased region" description="Polar residues" evidence="4">
    <location>
        <begin position="12"/>
        <end position="37"/>
    </location>
</feature>
<dbReference type="PANTHER" id="PTHR31323">
    <property type="entry name" value="MECHANOSENSITIVE ION CHANNEL PROTEIN MSY2"/>
    <property type="match status" value="1"/>
</dbReference>
<keyword evidence="7" id="KW-0808">Transferase</keyword>
<evidence type="ECO:0000256" key="5">
    <source>
        <dbReference type="SAM" id="Phobius"/>
    </source>
</evidence>
<organism evidence="7 8">
    <name type="scientific">Plectosphaerella cucumerina</name>
    <dbReference type="NCBI Taxonomy" id="40658"/>
    <lineage>
        <taxon>Eukaryota</taxon>
        <taxon>Fungi</taxon>
        <taxon>Dikarya</taxon>
        <taxon>Ascomycota</taxon>
        <taxon>Pezizomycotina</taxon>
        <taxon>Sordariomycetes</taxon>
        <taxon>Hypocreomycetidae</taxon>
        <taxon>Glomerellales</taxon>
        <taxon>Plectosphaerellaceae</taxon>
        <taxon>Plectosphaerella</taxon>
    </lineage>
</organism>
<dbReference type="InterPro" id="IPR010920">
    <property type="entry name" value="LSM_dom_sf"/>
</dbReference>
<feature type="domain" description="EF-hand" evidence="6">
    <location>
        <begin position="389"/>
        <end position="424"/>
    </location>
</feature>
<dbReference type="GO" id="GO:0006874">
    <property type="term" value="P:intracellular calcium ion homeostasis"/>
    <property type="evidence" value="ECO:0007669"/>
    <property type="project" value="TreeGrafter"/>
</dbReference>
<feature type="compositionally biased region" description="Basic and acidic residues" evidence="4">
    <location>
        <begin position="710"/>
        <end position="738"/>
    </location>
</feature>
<dbReference type="EMBL" id="JAGPXD010000007">
    <property type="protein sequence ID" value="KAH7347777.1"/>
    <property type="molecule type" value="Genomic_DNA"/>
</dbReference>
<evidence type="ECO:0000259" key="6">
    <source>
        <dbReference type="PROSITE" id="PS50222"/>
    </source>
</evidence>
<dbReference type="Pfam" id="PF00924">
    <property type="entry name" value="MS_channel_2nd"/>
    <property type="match status" value="1"/>
</dbReference>
<dbReference type="AlphaFoldDB" id="A0A8K0WZC5"/>
<feature type="transmembrane region" description="Helical" evidence="5">
    <location>
        <begin position="156"/>
        <end position="173"/>
    </location>
</feature>
<feature type="compositionally biased region" description="Polar residues" evidence="4">
    <location>
        <begin position="824"/>
        <end position="863"/>
    </location>
</feature>
<dbReference type="GO" id="GO:0005262">
    <property type="term" value="F:calcium channel activity"/>
    <property type="evidence" value="ECO:0007669"/>
    <property type="project" value="TreeGrafter"/>
</dbReference>
<dbReference type="InterPro" id="IPR016688">
    <property type="entry name" value="MscS-like_plants/fungi"/>
</dbReference>
<keyword evidence="7" id="KW-0723">Serine/threonine-protein kinase</keyword>